<evidence type="ECO:0000256" key="3">
    <source>
        <dbReference type="ARBA" id="ARBA00011245"/>
    </source>
</evidence>
<keyword evidence="5 13" id="KW-0813">Transport</keyword>
<evidence type="ECO:0000313" key="16">
    <source>
        <dbReference type="Proteomes" id="UP001333710"/>
    </source>
</evidence>
<evidence type="ECO:0000256" key="12">
    <source>
        <dbReference type="ARBA" id="ARBA00023288"/>
    </source>
</evidence>
<feature type="signal peptide" evidence="14">
    <location>
        <begin position="1"/>
        <end position="20"/>
    </location>
</feature>
<reference evidence="15" key="1">
    <citation type="submission" date="2023-01" db="EMBL/GenBank/DDBJ databases">
        <title>Complete genome sequence of Planctobacterium marinum strain Dej080120_11.</title>
        <authorList>
            <person name="Ueki S."/>
            <person name="Maruyama F."/>
        </authorList>
    </citation>
    <scope>NUCLEOTIDE SEQUENCE</scope>
    <source>
        <strain evidence="15">Dej080120_11</strain>
    </source>
</reference>
<evidence type="ECO:0000313" key="15">
    <source>
        <dbReference type="EMBL" id="BDX06446.1"/>
    </source>
</evidence>
<dbReference type="CDD" id="cd16326">
    <property type="entry name" value="LolB"/>
    <property type="match status" value="1"/>
</dbReference>
<gene>
    <name evidence="13 15" type="primary">lolB</name>
    <name evidence="15" type="ORF">MACH26_19670</name>
</gene>
<evidence type="ECO:0000256" key="7">
    <source>
        <dbReference type="ARBA" id="ARBA00022927"/>
    </source>
</evidence>
<dbReference type="HAMAP" id="MF_00233">
    <property type="entry name" value="LolB"/>
    <property type="match status" value="1"/>
</dbReference>
<evidence type="ECO:0000256" key="2">
    <source>
        <dbReference type="ARBA" id="ARBA00009696"/>
    </source>
</evidence>
<evidence type="ECO:0000256" key="4">
    <source>
        <dbReference type="ARBA" id="ARBA00016202"/>
    </source>
</evidence>
<dbReference type="GO" id="GO:0015031">
    <property type="term" value="P:protein transport"/>
    <property type="evidence" value="ECO:0007669"/>
    <property type="project" value="UniProtKB-KW"/>
</dbReference>
<accession>A0AA48HKJ1</accession>
<comment type="function">
    <text evidence="13">Plays a critical role in the incorporation of lipoproteins in the outer membrane after they are released by the LolA protein.</text>
</comment>
<keyword evidence="6 13" id="KW-0732">Signal</keyword>
<evidence type="ECO:0000256" key="10">
    <source>
        <dbReference type="ARBA" id="ARBA00023186"/>
    </source>
</evidence>
<dbReference type="GO" id="GO:0009279">
    <property type="term" value="C:cell outer membrane"/>
    <property type="evidence" value="ECO:0007669"/>
    <property type="project" value="UniProtKB-SubCell"/>
</dbReference>
<dbReference type="Proteomes" id="UP001333710">
    <property type="component" value="Chromosome"/>
</dbReference>
<dbReference type="InterPro" id="IPR029046">
    <property type="entry name" value="LolA/LolB/LppX"/>
</dbReference>
<dbReference type="SUPFAM" id="SSF89392">
    <property type="entry name" value="Prokaryotic lipoproteins and lipoprotein localization factors"/>
    <property type="match status" value="1"/>
</dbReference>
<dbReference type="GO" id="GO:0044874">
    <property type="term" value="P:lipoprotein localization to outer membrane"/>
    <property type="evidence" value="ECO:0007669"/>
    <property type="project" value="UniProtKB-UniRule"/>
</dbReference>
<evidence type="ECO:0000256" key="14">
    <source>
        <dbReference type="SAM" id="SignalP"/>
    </source>
</evidence>
<keyword evidence="12 13" id="KW-0449">Lipoprotein</keyword>
<comment type="similarity">
    <text evidence="2 13">Belongs to the LolB family.</text>
</comment>
<evidence type="ECO:0000256" key="11">
    <source>
        <dbReference type="ARBA" id="ARBA00023237"/>
    </source>
</evidence>
<proteinExistence type="inferred from homology"/>
<comment type="subcellular location">
    <subcellularLocation>
        <location evidence="1 13">Cell outer membrane</location>
        <topology evidence="1 13">Lipid-anchor</topology>
    </subcellularLocation>
</comment>
<evidence type="ECO:0000256" key="13">
    <source>
        <dbReference type="HAMAP-Rule" id="MF_00233"/>
    </source>
</evidence>
<comment type="subunit">
    <text evidence="3 13">Monomer.</text>
</comment>
<dbReference type="InterPro" id="IPR004565">
    <property type="entry name" value="OM_lipoprot_LolB"/>
</dbReference>
<keyword evidence="7 13" id="KW-0653">Protein transport</keyword>
<dbReference type="EMBL" id="AP027272">
    <property type="protein sequence ID" value="BDX06446.1"/>
    <property type="molecule type" value="Genomic_DNA"/>
</dbReference>
<keyword evidence="9 13" id="KW-0564">Palmitate</keyword>
<keyword evidence="8 13" id="KW-0472">Membrane</keyword>
<keyword evidence="11 13" id="KW-0998">Cell outer membrane</keyword>
<evidence type="ECO:0000256" key="9">
    <source>
        <dbReference type="ARBA" id="ARBA00023139"/>
    </source>
</evidence>
<sequence length="196" mass="22618">MVILRKLLLLSLVLMLSACATPPKTSYQQASSSGKFPQNWQVEGRIAFKSPEEKFSAFLDWQQQQQDYQLRLSKLIGGTLLFMEQINGRVLLEIDDNTFTDSNAERLIYEKTGWQIPVADFKYWITGRLNPNSNAVSELKRDETGRIWSFSTATGWRIKYQNYKVFSGTALPHNLVLSKDNLQLKLRISEWSFNSQ</sequence>
<evidence type="ECO:0000256" key="8">
    <source>
        <dbReference type="ARBA" id="ARBA00023136"/>
    </source>
</evidence>
<dbReference type="NCBIfam" id="TIGR00548">
    <property type="entry name" value="lolB"/>
    <property type="match status" value="1"/>
</dbReference>
<name>A0AA48HKJ1_9ALTE</name>
<evidence type="ECO:0000256" key="5">
    <source>
        <dbReference type="ARBA" id="ARBA00022448"/>
    </source>
</evidence>
<dbReference type="Pfam" id="PF03550">
    <property type="entry name" value="LolB"/>
    <property type="match status" value="1"/>
</dbReference>
<protein>
    <recommendedName>
        <fullName evidence="4 13">Outer-membrane lipoprotein LolB</fullName>
    </recommendedName>
</protein>
<feature type="chain" id="PRO_5041203655" description="Outer-membrane lipoprotein LolB" evidence="14">
    <location>
        <begin position="21"/>
        <end position="196"/>
    </location>
</feature>
<dbReference type="Gene3D" id="2.50.20.10">
    <property type="entry name" value="Lipoprotein localisation LolA/LolB/LppX"/>
    <property type="match status" value="1"/>
</dbReference>
<keyword evidence="16" id="KW-1185">Reference proteome</keyword>
<dbReference type="PROSITE" id="PS51257">
    <property type="entry name" value="PROKAR_LIPOPROTEIN"/>
    <property type="match status" value="1"/>
</dbReference>
<evidence type="ECO:0000256" key="6">
    <source>
        <dbReference type="ARBA" id="ARBA00022729"/>
    </source>
</evidence>
<dbReference type="AlphaFoldDB" id="A0AA48HKJ1"/>
<evidence type="ECO:0000256" key="1">
    <source>
        <dbReference type="ARBA" id="ARBA00004459"/>
    </source>
</evidence>
<dbReference type="KEGG" id="pmaw:MACH26_19670"/>
<organism evidence="15 16">
    <name type="scientific">Planctobacterium marinum</name>
    <dbReference type="NCBI Taxonomy" id="1631968"/>
    <lineage>
        <taxon>Bacteria</taxon>
        <taxon>Pseudomonadati</taxon>
        <taxon>Pseudomonadota</taxon>
        <taxon>Gammaproteobacteria</taxon>
        <taxon>Alteromonadales</taxon>
        <taxon>Alteromonadaceae</taxon>
        <taxon>Planctobacterium</taxon>
    </lineage>
</organism>
<keyword evidence="10 13" id="KW-0143">Chaperone</keyword>